<accession>A0ABP6U2M6</accession>
<proteinExistence type="predicted"/>
<dbReference type="RefSeq" id="WP_193459025.1">
    <property type="nucleotide sequence ID" value="NZ_BAAAXF010000058.1"/>
</dbReference>
<evidence type="ECO:0000313" key="3">
    <source>
        <dbReference type="EMBL" id="GAA3501174.1"/>
    </source>
</evidence>
<dbReference type="Proteomes" id="UP001501455">
    <property type="component" value="Unassembled WGS sequence"/>
</dbReference>
<feature type="region of interest" description="Disordered" evidence="1">
    <location>
        <begin position="23"/>
        <end position="66"/>
    </location>
</feature>
<name>A0ABP6U2M6_9ACTN</name>
<feature type="signal peptide" evidence="2">
    <location>
        <begin position="1"/>
        <end position="25"/>
    </location>
</feature>
<protein>
    <recommendedName>
        <fullName evidence="5">Lipoprotein</fullName>
    </recommendedName>
</protein>
<evidence type="ECO:0008006" key="5">
    <source>
        <dbReference type="Google" id="ProtNLM"/>
    </source>
</evidence>
<evidence type="ECO:0000256" key="2">
    <source>
        <dbReference type="SAM" id="SignalP"/>
    </source>
</evidence>
<feature type="compositionally biased region" description="Polar residues" evidence="1">
    <location>
        <begin position="46"/>
        <end position="57"/>
    </location>
</feature>
<feature type="chain" id="PRO_5047164958" description="Lipoprotein" evidence="2">
    <location>
        <begin position="26"/>
        <end position="157"/>
    </location>
</feature>
<reference evidence="4" key="1">
    <citation type="journal article" date="2019" name="Int. J. Syst. Evol. Microbiol.">
        <title>The Global Catalogue of Microorganisms (GCM) 10K type strain sequencing project: providing services to taxonomists for standard genome sequencing and annotation.</title>
        <authorList>
            <consortium name="The Broad Institute Genomics Platform"/>
            <consortium name="The Broad Institute Genome Sequencing Center for Infectious Disease"/>
            <person name="Wu L."/>
            <person name="Ma J."/>
        </authorList>
    </citation>
    <scope>NUCLEOTIDE SEQUENCE [LARGE SCALE GENOMIC DNA]</scope>
    <source>
        <strain evidence="4">JCM 4816</strain>
    </source>
</reference>
<evidence type="ECO:0000256" key="1">
    <source>
        <dbReference type="SAM" id="MobiDB-lite"/>
    </source>
</evidence>
<comment type="caution">
    <text evidence="3">The sequence shown here is derived from an EMBL/GenBank/DDBJ whole genome shotgun (WGS) entry which is preliminary data.</text>
</comment>
<dbReference type="PROSITE" id="PS51257">
    <property type="entry name" value="PROKAR_LIPOPROTEIN"/>
    <property type="match status" value="1"/>
</dbReference>
<evidence type="ECO:0000313" key="4">
    <source>
        <dbReference type="Proteomes" id="UP001501455"/>
    </source>
</evidence>
<dbReference type="EMBL" id="BAAAXF010000058">
    <property type="protein sequence ID" value="GAA3501174.1"/>
    <property type="molecule type" value="Genomic_DNA"/>
</dbReference>
<feature type="compositionally biased region" description="Low complexity" evidence="1">
    <location>
        <begin position="23"/>
        <end position="45"/>
    </location>
</feature>
<sequence length="157" mass="15207">MNHARSAAVLALLVAAVGCTSEADAPERPASSPPAATAGSGPAPRQSTPVTPPQLGSTAGAHGPARGNAAFRYAAGARGEALTVAVSCQGDGTLRIRIPVLGAAFPVECGTGESDATGAGFDLPAAHLAGTVHVTAPPGVTWAVAVGRGESAETPPV</sequence>
<keyword evidence="4" id="KW-1185">Reference proteome</keyword>
<keyword evidence="2" id="KW-0732">Signal</keyword>
<gene>
    <name evidence="3" type="ORF">GCM10019016_082810</name>
</gene>
<organism evidence="3 4">
    <name type="scientific">Streptomyces prasinosporus</name>
    <dbReference type="NCBI Taxonomy" id="68256"/>
    <lineage>
        <taxon>Bacteria</taxon>
        <taxon>Bacillati</taxon>
        <taxon>Actinomycetota</taxon>
        <taxon>Actinomycetes</taxon>
        <taxon>Kitasatosporales</taxon>
        <taxon>Streptomycetaceae</taxon>
        <taxon>Streptomyces</taxon>
        <taxon>Streptomyces albogriseolus group</taxon>
    </lineage>
</organism>